<keyword evidence="3" id="KW-1185">Reference proteome</keyword>
<protein>
    <submittedName>
        <fullName evidence="2">Uncharacterized protein</fullName>
    </submittedName>
</protein>
<accession>A0A167JXP1</accession>
<dbReference type="AlphaFoldDB" id="A0A167JXP1"/>
<gene>
    <name evidence="2" type="ORF">CALVIDRAFT_539421</name>
</gene>
<feature type="region of interest" description="Disordered" evidence="1">
    <location>
        <begin position="1"/>
        <end position="30"/>
    </location>
</feature>
<evidence type="ECO:0000313" key="2">
    <source>
        <dbReference type="EMBL" id="KZO94049.1"/>
    </source>
</evidence>
<sequence>MGPQEDATEEANSLPKSRPTEHHNQKRFTERDCFSAIAMSAQGPDVIPHARPSAHLVLPHTTGAT</sequence>
<dbReference type="EMBL" id="KV417297">
    <property type="protein sequence ID" value="KZO94049.1"/>
    <property type="molecule type" value="Genomic_DNA"/>
</dbReference>
<reference evidence="2 3" key="1">
    <citation type="journal article" date="2016" name="Mol. Biol. Evol.">
        <title>Comparative Genomics of Early-Diverging Mushroom-Forming Fungi Provides Insights into the Origins of Lignocellulose Decay Capabilities.</title>
        <authorList>
            <person name="Nagy L.G."/>
            <person name="Riley R."/>
            <person name="Tritt A."/>
            <person name="Adam C."/>
            <person name="Daum C."/>
            <person name="Floudas D."/>
            <person name="Sun H."/>
            <person name="Yadav J.S."/>
            <person name="Pangilinan J."/>
            <person name="Larsson K.H."/>
            <person name="Matsuura K."/>
            <person name="Barry K."/>
            <person name="Labutti K."/>
            <person name="Kuo R."/>
            <person name="Ohm R.A."/>
            <person name="Bhattacharya S.S."/>
            <person name="Shirouzu T."/>
            <person name="Yoshinaga Y."/>
            <person name="Martin F.M."/>
            <person name="Grigoriev I.V."/>
            <person name="Hibbett D.S."/>
        </authorList>
    </citation>
    <scope>NUCLEOTIDE SEQUENCE [LARGE SCALE GENOMIC DNA]</scope>
    <source>
        <strain evidence="2 3">TUFC12733</strain>
    </source>
</reference>
<proteinExistence type="predicted"/>
<organism evidence="2 3">
    <name type="scientific">Calocera viscosa (strain TUFC12733)</name>
    <dbReference type="NCBI Taxonomy" id="1330018"/>
    <lineage>
        <taxon>Eukaryota</taxon>
        <taxon>Fungi</taxon>
        <taxon>Dikarya</taxon>
        <taxon>Basidiomycota</taxon>
        <taxon>Agaricomycotina</taxon>
        <taxon>Dacrymycetes</taxon>
        <taxon>Dacrymycetales</taxon>
        <taxon>Dacrymycetaceae</taxon>
        <taxon>Calocera</taxon>
    </lineage>
</organism>
<name>A0A167JXP1_CALVF</name>
<evidence type="ECO:0000256" key="1">
    <source>
        <dbReference type="SAM" id="MobiDB-lite"/>
    </source>
</evidence>
<evidence type="ECO:0000313" key="3">
    <source>
        <dbReference type="Proteomes" id="UP000076738"/>
    </source>
</evidence>
<feature type="compositionally biased region" description="Basic and acidic residues" evidence="1">
    <location>
        <begin position="18"/>
        <end position="30"/>
    </location>
</feature>
<dbReference type="Proteomes" id="UP000076738">
    <property type="component" value="Unassembled WGS sequence"/>
</dbReference>
<feature type="region of interest" description="Disordered" evidence="1">
    <location>
        <begin position="44"/>
        <end position="65"/>
    </location>
</feature>